<dbReference type="InterPro" id="IPR018966">
    <property type="entry name" value="VTC_domain"/>
</dbReference>
<dbReference type="Proteomes" id="UP000727506">
    <property type="component" value="Unassembled WGS sequence"/>
</dbReference>
<reference evidence="2" key="1">
    <citation type="submission" date="2021-02" db="EMBL/GenBank/DDBJ databases">
        <title>Infant gut strain persistence is associated with maternal origin, phylogeny, and functional potential including surface adhesion and iron acquisition.</title>
        <authorList>
            <person name="Lou Y.C."/>
        </authorList>
    </citation>
    <scope>NUCLEOTIDE SEQUENCE</scope>
    <source>
        <strain evidence="2">L2_039_000G1_dasL2_039_000G1_concoct_11</strain>
    </source>
</reference>
<evidence type="ECO:0000259" key="1">
    <source>
        <dbReference type="Pfam" id="PF09359"/>
    </source>
</evidence>
<dbReference type="Gene3D" id="3.20.100.30">
    <property type="entry name" value="VTC, catalytic tunnel domain"/>
    <property type="match status" value="1"/>
</dbReference>
<dbReference type="Pfam" id="PF09359">
    <property type="entry name" value="VTC"/>
    <property type="match status" value="1"/>
</dbReference>
<name>A0A943V106_9ACTN</name>
<dbReference type="GO" id="GO:0006799">
    <property type="term" value="P:polyphosphate biosynthetic process"/>
    <property type="evidence" value="ECO:0007669"/>
    <property type="project" value="UniProtKB-ARBA"/>
</dbReference>
<evidence type="ECO:0000313" key="3">
    <source>
        <dbReference type="Proteomes" id="UP000727506"/>
    </source>
</evidence>
<dbReference type="AlphaFoldDB" id="A0A943V106"/>
<feature type="domain" description="VTC" evidence="1">
    <location>
        <begin position="9"/>
        <end position="251"/>
    </location>
</feature>
<dbReference type="InterPro" id="IPR042267">
    <property type="entry name" value="VTC_sf"/>
</dbReference>
<protein>
    <submittedName>
        <fullName evidence="2">Polyphosphate polymerase domain-containing protein</fullName>
    </submittedName>
</protein>
<dbReference type="CDD" id="cd07750">
    <property type="entry name" value="PolyPPase_VTC_like"/>
    <property type="match status" value="1"/>
</dbReference>
<gene>
    <name evidence="2" type="ORF">KH142_06950</name>
</gene>
<proteinExistence type="predicted"/>
<organism evidence="2 3">
    <name type="scientific">Slackia piriformis</name>
    <dbReference type="NCBI Taxonomy" id="626934"/>
    <lineage>
        <taxon>Bacteria</taxon>
        <taxon>Bacillati</taxon>
        <taxon>Actinomycetota</taxon>
        <taxon>Coriobacteriia</taxon>
        <taxon>Eggerthellales</taxon>
        <taxon>Eggerthellaceae</taxon>
        <taxon>Slackia</taxon>
    </lineage>
</organism>
<sequence length="271" mass="29950">MVECNGVFERKEVKYRLDAAQYKAVLSAMKGRLAPDAYGSTLVRSMYFDTEGRDMIARSIEKPLYKEKLRVRSYGTPAEDDAVFVEIKKKYDGVVYKRRVSMSYAAAKAYLKGVPYAEACVAHPIAAACPSSSLTAENIQIAAEIDALMHRWGPLWASVMTTCVRTAYGPVDESGVGCADEGGLRITFDTSLGYCDMHVSRARALIRPLIAPDEVVMEVKLRGPYPLWLVSALDECAAYPSSFSKYGEAYKRCSSESRIAQENVVSEVRCA</sequence>
<comment type="caution">
    <text evidence="2">The sequence shown here is derived from an EMBL/GenBank/DDBJ whole genome shotgun (WGS) entry which is preliminary data.</text>
</comment>
<accession>A0A943V106</accession>
<evidence type="ECO:0000313" key="2">
    <source>
        <dbReference type="EMBL" id="MBS6941196.1"/>
    </source>
</evidence>
<dbReference type="EMBL" id="JAGZSV010000132">
    <property type="protein sequence ID" value="MBS6941196.1"/>
    <property type="molecule type" value="Genomic_DNA"/>
</dbReference>